<evidence type="ECO:0000313" key="1">
    <source>
        <dbReference type="EMBL" id="MBB5054055.1"/>
    </source>
</evidence>
<gene>
    <name evidence="1" type="ORF">HNQ36_004057</name>
</gene>
<dbReference type="EMBL" id="JACHIJ010000006">
    <property type="protein sequence ID" value="MBB5054055.1"/>
    <property type="molecule type" value="Genomic_DNA"/>
</dbReference>
<name>A0A840N1F2_9BRAD</name>
<dbReference type="Proteomes" id="UP000521227">
    <property type="component" value="Unassembled WGS sequence"/>
</dbReference>
<evidence type="ECO:0000313" key="2">
    <source>
        <dbReference type="Proteomes" id="UP000521227"/>
    </source>
</evidence>
<dbReference type="AlphaFoldDB" id="A0A840N1F2"/>
<organism evidence="1 2">
    <name type="scientific">Afipia massiliensis</name>
    <dbReference type="NCBI Taxonomy" id="211460"/>
    <lineage>
        <taxon>Bacteria</taxon>
        <taxon>Pseudomonadati</taxon>
        <taxon>Pseudomonadota</taxon>
        <taxon>Alphaproteobacteria</taxon>
        <taxon>Hyphomicrobiales</taxon>
        <taxon>Nitrobacteraceae</taxon>
        <taxon>Afipia</taxon>
    </lineage>
</organism>
<accession>A0A840N1F2</accession>
<protein>
    <submittedName>
        <fullName evidence="1">Uncharacterized protein</fullName>
    </submittedName>
</protein>
<proteinExistence type="predicted"/>
<reference evidence="1 2" key="1">
    <citation type="submission" date="2020-08" db="EMBL/GenBank/DDBJ databases">
        <title>Genomic Encyclopedia of Type Strains, Phase IV (KMG-IV): sequencing the most valuable type-strain genomes for metagenomic binning, comparative biology and taxonomic classification.</title>
        <authorList>
            <person name="Goeker M."/>
        </authorList>
    </citation>
    <scope>NUCLEOTIDE SEQUENCE [LARGE SCALE GENOMIC DNA]</scope>
    <source>
        <strain evidence="1 2">DSM 17498</strain>
    </source>
</reference>
<comment type="caution">
    <text evidence="1">The sequence shown here is derived from an EMBL/GenBank/DDBJ whole genome shotgun (WGS) entry which is preliminary data.</text>
</comment>
<sequence length="63" mass="7015">MRSATIDRRLFTLCQSVVAQDGCNTQPIIEKYIFAAVRLDTAMNFPIPECLYSGFVSPNGESQ</sequence>